<keyword evidence="2" id="KW-0479">Metal-binding</keyword>
<evidence type="ECO:0000256" key="5">
    <source>
        <dbReference type="ARBA" id="ARBA00022833"/>
    </source>
</evidence>
<evidence type="ECO:0000256" key="3">
    <source>
        <dbReference type="ARBA" id="ARBA00022737"/>
    </source>
</evidence>
<evidence type="ECO:0000313" key="10">
    <source>
        <dbReference type="Proteomes" id="UP000324832"/>
    </source>
</evidence>
<sequence length="337" mass="38767">MENEFDKRDVNRILIKQECLDENKQQEFPVATPSLLENGQRYVWNINKVNENTKQNLNKTKDAELIDYNNRDDCGDTKGEFVAENSLKNETNIGNFNLFHSNVFLKNCEDNTNANKMKPENTIEKTDSPIINWNVDVQTNYQVPNKSDKIYNILLITPVHSKLLNVQECDNESEKLKKGNEKERLSCNVCDKTYTKASSLVVHYRLHTGDKPYSCSLCEKTFTYSSSLLFHNRTHTGEKPFSCNICGKSFSRLGHVKTHKLTHTSETPYTCDICKHKFKHKSSLPTAFSFAPPRCLGYNTLEPRRVLVQMDDMAIGLKVGVNLSDMQESNIKWKSFM</sequence>
<feature type="domain" description="C2H2-type" evidence="8">
    <location>
        <begin position="185"/>
        <end position="212"/>
    </location>
</feature>
<keyword evidence="6" id="KW-0539">Nucleus</keyword>
<dbReference type="InterPro" id="IPR013087">
    <property type="entry name" value="Znf_C2H2_type"/>
</dbReference>
<dbReference type="Pfam" id="PF00096">
    <property type="entry name" value="zf-C2H2"/>
    <property type="match status" value="2"/>
</dbReference>
<protein>
    <recommendedName>
        <fullName evidence="8">C2H2-type domain-containing protein</fullName>
    </recommendedName>
</protein>
<dbReference type="FunFam" id="3.30.160.60:FF:002343">
    <property type="entry name" value="Zinc finger protein 33A"/>
    <property type="match status" value="1"/>
</dbReference>
<evidence type="ECO:0000256" key="6">
    <source>
        <dbReference type="ARBA" id="ARBA00023242"/>
    </source>
</evidence>
<evidence type="ECO:0000256" key="4">
    <source>
        <dbReference type="ARBA" id="ARBA00022771"/>
    </source>
</evidence>
<dbReference type="Proteomes" id="UP000324832">
    <property type="component" value="Unassembled WGS sequence"/>
</dbReference>
<feature type="non-terminal residue" evidence="9">
    <location>
        <position position="337"/>
    </location>
</feature>
<evidence type="ECO:0000256" key="7">
    <source>
        <dbReference type="PROSITE-ProRule" id="PRU00042"/>
    </source>
</evidence>
<accession>A0A5E4QPR4</accession>
<dbReference type="SUPFAM" id="SSF57667">
    <property type="entry name" value="beta-beta-alpha zinc fingers"/>
    <property type="match status" value="2"/>
</dbReference>
<dbReference type="GO" id="GO:0008270">
    <property type="term" value="F:zinc ion binding"/>
    <property type="evidence" value="ECO:0007669"/>
    <property type="project" value="UniProtKB-KW"/>
</dbReference>
<gene>
    <name evidence="9" type="ORF">LSINAPIS_LOCUS10938</name>
</gene>
<dbReference type="GO" id="GO:0005634">
    <property type="term" value="C:nucleus"/>
    <property type="evidence" value="ECO:0007669"/>
    <property type="project" value="UniProtKB-SubCell"/>
</dbReference>
<keyword evidence="4 7" id="KW-0863">Zinc-finger</keyword>
<dbReference type="PANTHER" id="PTHR23226">
    <property type="entry name" value="ZINC FINGER AND SCAN DOMAIN-CONTAINING"/>
    <property type="match status" value="1"/>
</dbReference>
<dbReference type="GO" id="GO:0000981">
    <property type="term" value="F:DNA-binding transcription factor activity, RNA polymerase II-specific"/>
    <property type="evidence" value="ECO:0007669"/>
    <property type="project" value="TreeGrafter"/>
</dbReference>
<keyword evidence="3" id="KW-0677">Repeat</keyword>
<dbReference type="FunFam" id="3.30.160.60:FF:000100">
    <property type="entry name" value="Zinc finger 45-like"/>
    <property type="match status" value="1"/>
</dbReference>
<evidence type="ECO:0000256" key="2">
    <source>
        <dbReference type="ARBA" id="ARBA00022723"/>
    </source>
</evidence>
<dbReference type="GO" id="GO:0000978">
    <property type="term" value="F:RNA polymerase II cis-regulatory region sequence-specific DNA binding"/>
    <property type="evidence" value="ECO:0007669"/>
    <property type="project" value="TreeGrafter"/>
</dbReference>
<dbReference type="InterPro" id="IPR036236">
    <property type="entry name" value="Znf_C2H2_sf"/>
</dbReference>
<dbReference type="PROSITE" id="PS00028">
    <property type="entry name" value="ZINC_FINGER_C2H2_1"/>
    <property type="match status" value="3"/>
</dbReference>
<feature type="domain" description="C2H2-type" evidence="8">
    <location>
        <begin position="213"/>
        <end position="240"/>
    </location>
</feature>
<feature type="domain" description="C2H2-type" evidence="8">
    <location>
        <begin position="241"/>
        <end position="268"/>
    </location>
</feature>
<dbReference type="Gene3D" id="3.30.160.60">
    <property type="entry name" value="Classic Zinc Finger"/>
    <property type="match status" value="4"/>
</dbReference>
<reference evidence="9 10" key="1">
    <citation type="submission" date="2017-07" db="EMBL/GenBank/DDBJ databases">
        <authorList>
            <person name="Talla V."/>
            <person name="Backstrom N."/>
        </authorList>
    </citation>
    <scope>NUCLEOTIDE SEQUENCE [LARGE SCALE GENOMIC DNA]</scope>
</reference>
<dbReference type="EMBL" id="FZQP02004556">
    <property type="protein sequence ID" value="VVD00260.1"/>
    <property type="molecule type" value="Genomic_DNA"/>
</dbReference>
<proteinExistence type="predicted"/>
<name>A0A5E4QPR4_9NEOP</name>
<dbReference type="AlphaFoldDB" id="A0A5E4QPR4"/>
<dbReference type="SMART" id="SM00355">
    <property type="entry name" value="ZnF_C2H2"/>
    <property type="match status" value="3"/>
</dbReference>
<dbReference type="PROSITE" id="PS50157">
    <property type="entry name" value="ZINC_FINGER_C2H2_2"/>
    <property type="match status" value="3"/>
</dbReference>
<dbReference type="PANTHER" id="PTHR23226:SF416">
    <property type="entry name" value="FI01424P"/>
    <property type="match status" value="1"/>
</dbReference>
<evidence type="ECO:0000313" key="9">
    <source>
        <dbReference type="EMBL" id="VVD00260.1"/>
    </source>
</evidence>
<keyword evidence="10" id="KW-1185">Reference proteome</keyword>
<organism evidence="9 10">
    <name type="scientific">Leptidea sinapis</name>
    <dbReference type="NCBI Taxonomy" id="189913"/>
    <lineage>
        <taxon>Eukaryota</taxon>
        <taxon>Metazoa</taxon>
        <taxon>Ecdysozoa</taxon>
        <taxon>Arthropoda</taxon>
        <taxon>Hexapoda</taxon>
        <taxon>Insecta</taxon>
        <taxon>Pterygota</taxon>
        <taxon>Neoptera</taxon>
        <taxon>Endopterygota</taxon>
        <taxon>Lepidoptera</taxon>
        <taxon>Glossata</taxon>
        <taxon>Ditrysia</taxon>
        <taxon>Papilionoidea</taxon>
        <taxon>Pieridae</taxon>
        <taxon>Dismorphiinae</taxon>
        <taxon>Leptidea</taxon>
    </lineage>
</organism>
<evidence type="ECO:0000256" key="1">
    <source>
        <dbReference type="ARBA" id="ARBA00004123"/>
    </source>
</evidence>
<keyword evidence="5" id="KW-0862">Zinc</keyword>
<comment type="subcellular location">
    <subcellularLocation>
        <location evidence="1">Nucleus</location>
    </subcellularLocation>
</comment>
<evidence type="ECO:0000259" key="8">
    <source>
        <dbReference type="PROSITE" id="PS50157"/>
    </source>
</evidence>